<evidence type="ECO:0000259" key="3">
    <source>
        <dbReference type="Pfam" id="PF07804"/>
    </source>
</evidence>
<keyword evidence="5" id="KW-1185">Reference proteome</keyword>
<keyword evidence="2" id="KW-0418">Kinase</keyword>
<dbReference type="RefSeq" id="WP_307149285.1">
    <property type="nucleotide sequence ID" value="NZ_JAUSTU010000003.1"/>
</dbReference>
<evidence type="ECO:0000313" key="5">
    <source>
        <dbReference type="Proteomes" id="UP001231362"/>
    </source>
</evidence>
<evidence type="ECO:0000256" key="2">
    <source>
        <dbReference type="ARBA" id="ARBA00022777"/>
    </source>
</evidence>
<name>A0ABT9V167_9BACL</name>
<evidence type="ECO:0000256" key="1">
    <source>
        <dbReference type="ARBA" id="ARBA00022679"/>
    </source>
</evidence>
<sequence>MELLDVTNWKIDEKRQVSGTRTKFWLINPQTGHRYLFKIPKENTGEAWAEKVASEIGKAMGLSIMDVTLAKRDNIIAVLAKNFVNQKEEFYEGGDLFFTIAEDFDRYNLKYYDFFNMMNVLSRFNLEQEFIQIPVFDALIGNQDRHCDNWGIIYGESGYRMAPIYDNGASLGFQLPEERIKRMLRDKKMFDEHY</sequence>
<feature type="domain" description="HipA-like C-terminal" evidence="3">
    <location>
        <begin position="17"/>
        <end position="167"/>
    </location>
</feature>
<dbReference type="InterPro" id="IPR012893">
    <property type="entry name" value="HipA-like_C"/>
</dbReference>
<comment type="caution">
    <text evidence="4">The sequence shown here is derived from an EMBL/GenBank/DDBJ whole genome shotgun (WGS) entry which is preliminary data.</text>
</comment>
<organism evidence="4 5">
    <name type="scientific">Anoxybacillus andreesenii</name>
    <dbReference type="NCBI Taxonomy" id="1325932"/>
    <lineage>
        <taxon>Bacteria</taxon>
        <taxon>Bacillati</taxon>
        <taxon>Bacillota</taxon>
        <taxon>Bacilli</taxon>
        <taxon>Bacillales</taxon>
        <taxon>Anoxybacillaceae</taxon>
        <taxon>Anoxybacillus</taxon>
    </lineage>
</organism>
<dbReference type="Gene3D" id="1.10.1070.20">
    <property type="match status" value="1"/>
</dbReference>
<accession>A0ABT9V167</accession>
<proteinExistence type="predicted"/>
<dbReference type="EMBL" id="JAUSTU010000003">
    <property type="protein sequence ID" value="MDQ0154691.1"/>
    <property type="molecule type" value="Genomic_DNA"/>
</dbReference>
<keyword evidence="1" id="KW-0808">Transferase</keyword>
<evidence type="ECO:0000313" key="4">
    <source>
        <dbReference type="EMBL" id="MDQ0154691.1"/>
    </source>
</evidence>
<reference evidence="4 5" key="1">
    <citation type="submission" date="2023-07" db="EMBL/GenBank/DDBJ databases">
        <title>Genomic Encyclopedia of Type Strains, Phase IV (KMG-IV): sequencing the most valuable type-strain genomes for metagenomic binning, comparative biology and taxonomic classification.</title>
        <authorList>
            <person name="Goeker M."/>
        </authorList>
    </citation>
    <scope>NUCLEOTIDE SEQUENCE [LARGE SCALE GENOMIC DNA]</scope>
    <source>
        <strain evidence="4 5">DSM 23948</strain>
    </source>
</reference>
<dbReference type="Pfam" id="PF07804">
    <property type="entry name" value="HipA_C"/>
    <property type="match status" value="1"/>
</dbReference>
<gene>
    <name evidence="4" type="ORF">J2S07_000995</name>
</gene>
<dbReference type="Proteomes" id="UP001231362">
    <property type="component" value="Unassembled WGS sequence"/>
</dbReference>
<protein>
    <recommendedName>
        <fullName evidence="3">HipA-like C-terminal domain-containing protein</fullName>
    </recommendedName>
</protein>